<feature type="domain" description="Ig-like" evidence="4">
    <location>
        <begin position="609"/>
        <end position="681"/>
    </location>
</feature>
<dbReference type="NCBIfam" id="TIGR04131">
    <property type="entry name" value="Bac_Flav_CTERM"/>
    <property type="match status" value="1"/>
</dbReference>
<feature type="domain" description="Ig-like" evidence="4">
    <location>
        <begin position="700"/>
        <end position="783"/>
    </location>
</feature>
<name>A0A2T5JDB9_9SPHI</name>
<dbReference type="Pfam" id="PF01436">
    <property type="entry name" value="NHL"/>
    <property type="match status" value="1"/>
</dbReference>
<evidence type="ECO:0000259" key="4">
    <source>
        <dbReference type="PROSITE" id="PS50835"/>
    </source>
</evidence>
<evidence type="ECO:0000313" key="5">
    <source>
        <dbReference type="EMBL" id="PTQ99756.1"/>
    </source>
</evidence>
<dbReference type="InterPro" id="IPR026341">
    <property type="entry name" value="T9SS_type_B"/>
</dbReference>
<keyword evidence="6" id="KW-1185">Reference proteome</keyword>
<evidence type="ECO:0000256" key="1">
    <source>
        <dbReference type="ARBA" id="ARBA00022737"/>
    </source>
</evidence>
<dbReference type="SUPFAM" id="SSF101898">
    <property type="entry name" value="NHL repeat"/>
    <property type="match status" value="1"/>
</dbReference>
<evidence type="ECO:0000313" key="6">
    <source>
        <dbReference type="Proteomes" id="UP000244168"/>
    </source>
</evidence>
<dbReference type="PROSITE" id="PS50835">
    <property type="entry name" value="IG_LIKE"/>
    <property type="match status" value="2"/>
</dbReference>
<dbReference type="PANTHER" id="PTHR13833:SF71">
    <property type="entry name" value="NHL DOMAIN-CONTAINING PROTEIN"/>
    <property type="match status" value="1"/>
</dbReference>
<evidence type="ECO:0000256" key="3">
    <source>
        <dbReference type="SAM" id="SignalP"/>
    </source>
</evidence>
<keyword evidence="1" id="KW-0677">Repeat</keyword>
<dbReference type="Gene3D" id="2.60.40.10">
    <property type="entry name" value="Immunoglobulins"/>
    <property type="match status" value="2"/>
</dbReference>
<gene>
    <name evidence="5" type="ORF">C8P68_102586</name>
</gene>
<dbReference type="OrthoDB" id="641420at2"/>
<dbReference type="SUPFAM" id="SSF49313">
    <property type="entry name" value="Cadherin-like"/>
    <property type="match status" value="1"/>
</dbReference>
<dbReference type="InterPro" id="IPR008964">
    <property type="entry name" value="Invasin/intimin_cell_adhesion"/>
</dbReference>
<dbReference type="InterPro" id="IPR015919">
    <property type="entry name" value="Cadherin-like_sf"/>
</dbReference>
<dbReference type="EMBL" id="QAOQ01000002">
    <property type="protein sequence ID" value="PTQ99756.1"/>
    <property type="molecule type" value="Genomic_DNA"/>
</dbReference>
<dbReference type="PROSITE" id="PS51125">
    <property type="entry name" value="NHL"/>
    <property type="match status" value="1"/>
</dbReference>
<comment type="caution">
    <text evidence="5">The sequence shown here is derived from an EMBL/GenBank/DDBJ whole genome shotgun (WGS) entry which is preliminary data.</text>
</comment>
<organism evidence="5 6">
    <name type="scientific">Mucilaginibacter yixingensis</name>
    <dbReference type="NCBI Taxonomy" id="1295612"/>
    <lineage>
        <taxon>Bacteria</taxon>
        <taxon>Pseudomonadati</taxon>
        <taxon>Bacteroidota</taxon>
        <taxon>Sphingobacteriia</taxon>
        <taxon>Sphingobacteriales</taxon>
        <taxon>Sphingobacteriaceae</taxon>
        <taxon>Mucilaginibacter</taxon>
    </lineage>
</organism>
<dbReference type="PANTHER" id="PTHR13833">
    <property type="match status" value="1"/>
</dbReference>
<feature type="signal peptide" evidence="3">
    <location>
        <begin position="1"/>
        <end position="22"/>
    </location>
</feature>
<reference evidence="5 6" key="1">
    <citation type="submission" date="2018-04" db="EMBL/GenBank/DDBJ databases">
        <title>Genomic Encyclopedia of Archaeal and Bacterial Type Strains, Phase II (KMG-II): from individual species to whole genera.</title>
        <authorList>
            <person name="Goeker M."/>
        </authorList>
    </citation>
    <scope>NUCLEOTIDE SEQUENCE [LARGE SCALE GENOMIC DNA]</scope>
    <source>
        <strain evidence="5 6">DSM 26809</strain>
    </source>
</reference>
<accession>A0A2T5JDB9</accession>
<dbReference type="InterPro" id="IPR011042">
    <property type="entry name" value="6-blade_b-propeller_TolB-like"/>
</dbReference>
<dbReference type="Pfam" id="PF13585">
    <property type="entry name" value="CHU_C"/>
    <property type="match status" value="1"/>
</dbReference>
<sequence>MKFRLVAGLSIILLCVFLSSYAQTPQATLMARAETIAQTSRLKTYGNLADANISNVLVAPPQFSYPTPLVYGINQPIAPLSPLNTGGAVPPGIYGSVNTLSGTFSTVTGVVADKAGNVYVADYDANIIYMISPAGAVSVFAGKNTGGFANGYRTSALFSMPDALAIDTDGNIYVADYGNNQIRKIDVSGNVTTLAGSVTSGNVDGAGTAARFENPRGLTIDKDGNIFVADQTNNLIRKITTAGVVSTYAGNGTAGFTNGPRLSASFNTPTSVEVDPAGNLYVSDATNNVIRKIAVDGTVTTFASGFNFPREARFDAAGNLYVNDQNSSSVKKITPAGVISTLAYGSFIGMATDPDGNLLVGGGSRVVRITLTGYTIDKPLPAGLVFDPKTGTISGTPTVITPAQNYTITAYNSGGSYSKIINIAVATNAVPTLIPSVITMPAQSPGGTLGAGNIYDPHATSNNNETPITFTSSDPTVAYITPDGQIKVIKPGTITLTANQAASEHYSAATPATQQVIFIAQLRVLLPVINTRTVCAADFNVGGLVSDNLFPAKYTSSNPAVATVDNNGKIHIVGVGSTDITLSEPGLAPYYLDAVPQSQTFNVTLPVIPAVTIATTQVNTCPGTPVTFTATSQNAGAAPKYQWQVNGANAGDNSAIFVSSVLVTGDKVSCSIINTDDACISTYMGNSNTVTVTRDVAINPTIAITSSVSWAFEGTPITLTATANNTGPAGELTYQWFVNDLPAGLNSPSFTSSSFVNNDVVTCMVTPLAACSTPATSNPVKLTIVARVDVPNAFTPNGDGVNDKWVIGGINSFPNCQVNIYDRYGKLVYQSRGYSQPWDGSFNGQPIPVSTYYYVIDLGFENQKTAGHITIIR</sequence>
<dbReference type="RefSeq" id="WP_107827670.1">
    <property type="nucleotide sequence ID" value="NZ_CP160205.1"/>
</dbReference>
<dbReference type="GO" id="GO:0016020">
    <property type="term" value="C:membrane"/>
    <property type="evidence" value="ECO:0007669"/>
    <property type="project" value="InterPro"/>
</dbReference>
<dbReference type="SUPFAM" id="SSF49373">
    <property type="entry name" value="Invasin/intimin cell-adhesion fragments"/>
    <property type="match status" value="2"/>
</dbReference>
<dbReference type="Pfam" id="PF05345">
    <property type="entry name" value="He_PIG"/>
    <property type="match status" value="1"/>
</dbReference>
<evidence type="ECO:0000256" key="2">
    <source>
        <dbReference type="PROSITE-ProRule" id="PRU00504"/>
    </source>
</evidence>
<dbReference type="AlphaFoldDB" id="A0A2T5JDB9"/>
<dbReference type="Gene3D" id="2.60.40.1080">
    <property type="match status" value="2"/>
</dbReference>
<dbReference type="InterPro" id="IPR001258">
    <property type="entry name" value="NHL_repeat"/>
</dbReference>
<dbReference type="Proteomes" id="UP000244168">
    <property type="component" value="Unassembled WGS sequence"/>
</dbReference>
<dbReference type="GO" id="GO:0005509">
    <property type="term" value="F:calcium ion binding"/>
    <property type="evidence" value="ECO:0007669"/>
    <property type="project" value="InterPro"/>
</dbReference>
<feature type="repeat" description="NHL" evidence="2">
    <location>
        <begin position="158"/>
        <end position="188"/>
    </location>
</feature>
<dbReference type="InterPro" id="IPR013783">
    <property type="entry name" value="Ig-like_fold"/>
</dbReference>
<proteinExistence type="predicted"/>
<dbReference type="InterPro" id="IPR007110">
    <property type="entry name" value="Ig-like_dom"/>
</dbReference>
<keyword evidence="3" id="KW-0732">Signal</keyword>
<protein>
    <submittedName>
        <fullName evidence="5">Gliding motility-associated-like protein</fullName>
    </submittedName>
</protein>
<dbReference type="Gene3D" id="2.120.10.30">
    <property type="entry name" value="TolB, C-terminal domain"/>
    <property type="match status" value="3"/>
</dbReference>
<feature type="chain" id="PRO_5015737220" evidence="3">
    <location>
        <begin position="23"/>
        <end position="873"/>
    </location>
</feature>